<dbReference type="Gene3D" id="2.20.100.10">
    <property type="entry name" value="Thrombospondin type-1 (TSP1) repeat"/>
    <property type="match status" value="5"/>
</dbReference>
<keyword evidence="1" id="KW-0677">Repeat</keyword>
<keyword evidence="4" id="KW-1185">Reference proteome</keyword>
<dbReference type="InterPro" id="IPR052065">
    <property type="entry name" value="Compl_asym_regulator"/>
</dbReference>
<keyword evidence="2" id="KW-1015">Disulfide bond</keyword>
<dbReference type="InterPro" id="IPR000884">
    <property type="entry name" value="TSP1_rpt"/>
</dbReference>
<dbReference type="SUPFAM" id="SSF82895">
    <property type="entry name" value="TSP-1 type 1 repeat"/>
    <property type="match status" value="5"/>
</dbReference>
<name>A0A183FYX5_HELPZ</name>
<accession>A0A183FYX5</accession>
<organism evidence="4 5">
    <name type="scientific">Heligmosomoides polygyrus</name>
    <name type="common">Parasitic roundworm</name>
    <dbReference type="NCBI Taxonomy" id="6339"/>
    <lineage>
        <taxon>Eukaryota</taxon>
        <taxon>Metazoa</taxon>
        <taxon>Ecdysozoa</taxon>
        <taxon>Nematoda</taxon>
        <taxon>Chromadorea</taxon>
        <taxon>Rhabditida</taxon>
        <taxon>Rhabditina</taxon>
        <taxon>Rhabditomorpha</taxon>
        <taxon>Strongyloidea</taxon>
        <taxon>Heligmosomidae</taxon>
        <taxon>Heligmosomoides</taxon>
    </lineage>
</organism>
<evidence type="ECO:0000259" key="3">
    <source>
        <dbReference type="Pfam" id="PF25379"/>
    </source>
</evidence>
<proteinExistence type="predicted"/>
<reference evidence="5" key="1">
    <citation type="submission" date="2019-09" db="UniProtKB">
        <authorList>
            <consortium name="WormBaseParasite"/>
        </authorList>
    </citation>
    <scope>IDENTIFICATION</scope>
</reference>
<dbReference type="Pfam" id="PF00090">
    <property type="entry name" value="TSP_1"/>
    <property type="match status" value="5"/>
</dbReference>
<dbReference type="FunFam" id="2.20.100.10:FF:000128">
    <property type="entry name" value="A disintegrin and metalloproteinase with thrombospondin motifs adt-2"/>
    <property type="match status" value="1"/>
</dbReference>
<dbReference type="PANTHER" id="PTHR22906:SF21">
    <property type="entry name" value="SEMA DOMAIN-CONTAINING PROTEIN"/>
    <property type="match status" value="1"/>
</dbReference>
<dbReference type="InterPro" id="IPR057401">
    <property type="entry name" value="Adt-1/2-like_dom"/>
</dbReference>
<evidence type="ECO:0000256" key="1">
    <source>
        <dbReference type="ARBA" id="ARBA00022737"/>
    </source>
</evidence>
<evidence type="ECO:0000313" key="5">
    <source>
        <dbReference type="WBParaSite" id="HPBE_0001389401-mRNA-1"/>
    </source>
</evidence>
<dbReference type="Pfam" id="PF25379">
    <property type="entry name" value="Adt-1"/>
    <property type="match status" value="1"/>
</dbReference>
<dbReference type="Proteomes" id="UP000050761">
    <property type="component" value="Unassembled WGS sequence"/>
</dbReference>
<dbReference type="InterPro" id="IPR036383">
    <property type="entry name" value="TSP1_rpt_sf"/>
</dbReference>
<evidence type="ECO:0000256" key="2">
    <source>
        <dbReference type="ARBA" id="ARBA00023157"/>
    </source>
</evidence>
<dbReference type="WBParaSite" id="HPBE_0001389401-mRNA-1">
    <property type="protein sequence ID" value="HPBE_0001389401-mRNA-1"/>
    <property type="gene ID" value="HPBE_0001389401"/>
</dbReference>
<feature type="domain" description="Adt-1/2-like" evidence="3">
    <location>
        <begin position="40"/>
        <end position="97"/>
    </location>
</feature>
<dbReference type="PANTHER" id="PTHR22906">
    <property type="entry name" value="PROPERDIN"/>
    <property type="match status" value="1"/>
</dbReference>
<dbReference type="AlphaFoldDB" id="A0A183FYX5"/>
<dbReference type="PROSITE" id="PS50092">
    <property type="entry name" value="TSP1"/>
    <property type="match status" value="5"/>
</dbReference>
<evidence type="ECO:0000313" key="4">
    <source>
        <dbReference type="Proteomes" id="UP000050761"/>
    </source>
</evidence>
<protein>
    <submittedName>
        <fullName evidence="5">Hemicentin-1</fullName>
    </submittedName>
</protein>
<dbReference type="SMART" id="SM00209">
    <property type="entry name" value="TSP1"/>
    <property type="match status" value="5"/>
</dbReference>
<sequence length="413" mass="45289">LPQRFSYCKGIRWHNCELRECAVVSSESRRNCQAAPETLSIVSEQKFCHLQVFCDVANRLGGQRNYRFFGDNLPDGTSCGYDRYCLDGECLALSCSNNALIGRDLSCPSEVCPSDGASSWKGEWGQWSLWTQCTVSCGGGYRKRSRSCSVKGRCDGAETETEQCSSNACPALSTTGGSHWTTWTEWNHCSVSCGRGSQARYRKCVTAQHSLAFDCPDTNIEVRACDGGPCNGVGVWISWSEWSTCSTSCGPGTMTRQRGCHREPCDGSAHERRSCNLAVCASPPGQWSSWNEWSDCSRLCGRGIRSRSRSCIGSGCFGAGSDQSFCNEHPCEARAGEWATWSSWSPCSATCGAGVKRRTRYCRSGSCPGNYKESAICNDRECESRNAAWGGSCLRILHCLSPVPEVSFSRFRL</sequence>